<protein>
    <recommendedName>
        <fullName evidence="5">Mid2 domain-containing protein</fullName>
    </recommendedName>
</protein>
<evidence type="ECO:0008006" key="5">
    <source>
        <dbReference type="Google" id="ProtNLM"/>
    </source>
</evidence>
<reference evidence="3 4" key="1">
    <citation type="submission" date="2016-07" db="EMBL/GenBank/DDBJ databases">
        <title>Pervasive Adenine N6-methylation of Active Genes in Fungi.</title>
        <authorList>
            <consortium name="DOE Joint Genome Institute"/>
            <person name="Mondo S.J."/>
            <person name="Dannebaum R.O."/>
            <person name="Kuo R.C."/>
            <person name="Labutti K."/>
            <person name="Haridas S."/>
            <person name="Kuo A."/>
            <person name="Salamov A."/>
            <person name="Ahrendt S.R."/>
            <person name="Lipzen A."/>
            <person name="Sullivan W."/>
            <person name="Andreopoulos W.B."/>
            <person name="Clum A."/>
            <person name="Lindquist E."/>
            <person name="Daum C."/>
            <person name="Ramamoorthy G.K."/>
            <person name="Gryganskyi A."/>
            <person name="Culley D."/>
            <person name="Magnuson J.K."/>
            <person name="James T.Y."/>
            <person name="O'Malley M.A."/>
            <person name="Stajich J.E."/>
            <person name="Spatafora J.W."/>
            <person name="Visel A."/>
            <person name="Grigoriev I.V."/>
        </authorList>
    </citation>
    <scope>NUCLEOTIDE SEQUENCE [LARGE SCALE GENOMIC DNA]</scope>
    <source>
        <strain evidence="3 4">CBS 129021</strain>
    </source>
</reference>
<feature type="compositionally biased region" description="Basic and acidic residues" evidence="1">
    <location>
        <begin position="171"/>
        <end position="182"/>
    </location>
</feature>
<organism evidence="3 4">
    <name type="scientific">Pseudomassariella vexata</name>
    <dbReference type="NCBI Taxonomy" id="1141098"/>
    <lineage>
        <taxon>Eukaryota</taxon>
        <taxon>Fungi</taxon>
        <taxon>Dikarya</taxon>
        <taxon>Ascomycota</taxon>
        <taxon>Pezizomycotina</taxon>
        <taxon>Sordariomycetes</taxon>
        <taxon>Xylariomycetidae</taxon>
        <taxon>Amphisphaeriales</taxon>
        <taxon>Pseudomassariaceae</taxon>
        <taxon>Pseudomassariella</taxon>
    </lineage>
</organism>
<accession>A0A1Y2DPF8</accession>
<dbReference type="GeneID" id="63780389"/>
<evidence type="ECO:0000256" key="1">
    <source>
        <dbReference type="SAM" id="MobiDB-lite"/>
    </source>
</evidence>
<name>A0A1Y2DPF8_9PEZI</name>
<dbReference type="RefSeq" id="XP_040712782.1">
    <property type="nucleotide sequence ID" value="XM_040864177.1"/>
</dbReference>
<gene>
    <name evidence="3" type="ORF">BCR38DRAFT_487618</name>
</gene>
<feature type="region of interest" description="Disordered" evidence="1">
    <location>
        <begin position="119"/>
        <end position="182"/>
    </location>
</feature>
<keyword evidence="2" id="KW-0472">Membrane</keyword>
<feature type="region of interest" description="Disordered" evidence="1">
    <location>
        <begin position="51"/>
        <end position="82"/>
    </location>
</feature>
<dbReference type="InParanoid" id="A0A1Y2DPF8"/>
<sequence>MLVNARTIQWILKCTPRNDSSCCLEGADTCCDDETNRFKYRPGAIVALLDPEGDDRLVQSPTSSENSTATPSSGSDPASSSENKGAIIGLGVALGTVVLASAIALAVLWRKLAAERKGREQADGNMGGQGHHLSSQNTPSQYTATDPNYGQRKPENQPLPGTVGPPLQLQTHRDTTELPEMR</sequence>
<proteinExistence type="predicted"/>
<dbReference type="AlphaFoldDB" id="A0A1Y2DPF8"/>
<keyword evidence="2" id="KW-1133">Transmembrane helix</keyword>
<dbReference type="EMBL" id="MCFJ01000011">
    <property type="protein sequence ID" value="ORY60555.1"/>
    <property type="molecule type" value="Genomic_DNA"/>
</dbReference>
<dbReference type="Proteomes" id="UP000193689">
    <property type="component" value="Unassembled WGS sequence"/>
</dbReference>
<evidence type="ECO:0000256" key="2">
    <source>
        <dbReference type="SAM" id="Phobius"/>
    </source>
</evidence>
<feature type="compositionally biased region" description="Polar residues" evidence="1">
    <location>
        <begin position="132"/>
        <end position="148"/>
    </location>
</feature>
<comment type="caution">
    <text evidence="3">The sequence shown here is derived from an EMBL/GenBank/DDBJ whole genome shotgun (WGS) entry which is preliminary data.</text>
</comment>
<keyword evidence="4" id="KW-1185">Reference proteome</keyword>
<feature type="transmembrane region" description="Helical" evidence="2">
    <location>
        <begin position="86"/>
        <end position="109"/>
    </location>
</feature>
<keyword evidence="2" id="KW-0812">Transmembrane</keyword>
<evidence type="ECO:0000313" key="4">
    <source>
        <dbReference type="Proteomes" id="UP000193689"/>
    </source>
</evidence>
<feature type="compositionally biased region" description="Low complexity" evidence="1">
    <location>
        <begin position="67"/>
        <end position="81"/>
    </location>
</feature>
<evidence type="ECO:0000313" key="3">
    <source>
        <dbReference type="EMBL" id="ORY60555.1"/>
    </source>
</evidence>